<evidence type="ECO:0000256" key="2">
    <source>
        <dbReference type="ARBA" id="ARBA00012423"/>
    </source>
</evidence>
<name>G3JS34_CORMM</name>
<dbReference type="RefSeq" id="XP_006673925.1">
    <property type="nucleotide sequence ID" value="XM_006673862.1"/>
</dbReference>
<evidence type="ECO:0000256" key="1">
    <source>
        <dbReference type="ARBA" id="ARBA00006499"/>
    </source>
</evidence>
<keyword evidence="12" id="KW-1185">Reference proteome</keyword>
<dbReference type="InterPro" id="IPR050565">
    <property type="entry name" value="LYPA1-2/EST-like"/>
</dbReference>
<dbReference type="EC" id="3.1.2.22" evidence="2"/>
<dbReference type="Proteomes" id="UP000001610">
    <property type="component" value="Unassembled WGS sequence"/>
</dbReference>
<dbReference type="GO" id="GO:0005737">
    <property type="term" value="C:cytoplasm"/>
    <property type="evidence" value="ECO:0007669"/>
    <property type="project" value="TreeGrafter"/>
</dbReference>
<keyword evidence="5" id="KW-0378">Hydrolase</keyword>
<comment type="function">
    <text evidence="7">Hydrolyzes fatty acids from S-acylated cysteine residues in proteins with a strong preference for palmitoylated G-alpha proteins over other acyl substrates. Mediates the deacylation of G-alpha proteins such as GPA1 in vivo, but has weak or no activity toward palmitoylated Ras proteins. Has weak lysophospholipase activity in vitro; however such activity may not exist in vivo.</text>
</comment>
<comment type="catalytic activity">
    <reaction evidence="9">
        <text>S-hexadecanoyl-L-cysteinyl-[protein] + H2O = L-cysteinyl-[protein] + hexadecanoate + H(+)</text>
        <dbReference type="Rhea" id="RHEA:19233"/>
        <dbReference type="Rhea" id="RHEA-COMP:10131"/>
        <dbReference type="Rhea" id="RHEA-COMP:11032"/>
        <dbReference type="ChEBI" id="CHEBI:7896"/>
        <dbReference type="ChEBI" id="CHEBI:15377"/>
        <dbReference type="ChEBI" id="CHEBI:15378"/>
        <dbReference type="ChEBI" id="CHEBI:29950"/>
        <dbReference type="ChEBI" id="CHEBI:74151"/>
        <dbReference type="EC" id="3.1.2.22"/>
    </reaction>
</comment>
<protein>
    <recommendedName>
        <fullName evidence="3">Acyl-protein thioesterase 1</fullName>
        <ecNumber evidence="2">3.1.2.22</ecNumber>
    </recommendedName>
    <alternativeName>
        <fullName evidence="8">Palmitoyl-protein hydrolase</fullName>
    </alternativeName>
</protein>
<evidence type="ECO:0000256" key="4">
    <source>
        <dbReference type="ARBA" id="ARBA00022487"/>
    </source>
</evidence>
<keyword evidence="6" id="KW-0276">Fatty acid metabolism</keyword>
<sequence length="241" mass="26755">MAKSRPDPIIFEPKVAPDSPEQASAVIFLHGLNDDGESFRDLVNQYQHADKLPHTLWVLPTAAERSDAMMRAWYRPPKLTPRPPPRPELEDEDDYEGIMETCRYVIAIVQDLNGRGIPTHRIAVGGFSQGCAVALVLGLASAYAGRFAGVFGLMGYLPLAARLDSVREELAPGASVVEQPVLITRGTRDMLLPARYFQACSDVLDRLQIRKVDRHEYDIGHEVHGEGLADLCTFLQERCGF</sequence>
<keyword evidence="6" id="KW-0443">Lipid metabolism</keyword>
<dbReference type="EMBL" id="JH126405">
    <property type="protein sequence ID" value="EGX88680.1"/>
    <property type="molecule type" value="Genomic_DNA"/>
</dbReference>
<evidence type="ECO:0000256" key="3">
    <source>
        <dbReference type="ARBA" id="ARBA00014923"/>
    </source>
</evidence>
<evidence type="ECO:0000256" key="9">
    <source>
        <dbReference type="ARBA" id="ARBA00047337"/>
    </source>
</evidence>
<reference evidence="11 12" key="1">
    <citation type="journal article" date="2011" name="Genome Biol.">
        <title>Genome sequence of the insect pathogenic fungus Cordyceps militaris, a valued traditional Chinese medicine.</title>
        <authorList>
            <person name="Zheng P."/>
            <person name="Xia Y."/>
            <person name="Xiao G."/>
            <person name="Xiong C."/>
            <person name="Hu X."/>
            <person name="Zhang S."/>
            <person name="Zheng H."/>
            <person name="Huang Y."/>
            <person name="Zhou Y."/>
            <person name="Wang S."/>
            <person name="Zhao G.P."/>
            <person name="Liu X."/>
            <person name="St Leger R.J."/>
            <person name="Wang C."/>
        </authorList>
    </citation>
    <scope>NUCLEOTIDE SEQUENCE [LARGE SCALE GENOMIC DNA]</scope>
    <source>
        <strain evidence="11 12">CM01</strain>
    </source>
</reference>
<evidence type="ECO:0000256" key="6">
    <source>
        <dbReference type="ARBA" id="ARBA00022832"/>
    </source>
</evidence>
<dbReference type="AlphaFoldDB" id="G3JS34"/>
<dbReference type="eggNOG" id="KOG2112">
    <property type="taxonomic scope" value="Eukaryota"/>
</dbReference>
<dbReference type="PANTHER" id="PTHR10655:SF17">
    <property type="entry name" value="LYSOPHOSPHOLIPASE-LIKE PROTEIN 1"/>
    <property type="match status" value="1"/>
</dbReference>
<dbReference type="GO" id="GO:0052689">
    <property type="term" value="F:carboxylic ester hydrolase activity"/>
    <property type="evidence" value="ECO:0007669"/>
    <property type="project" value="UniProtKB-KW"/>
</dbReference>
<evidence type="ECO:0000313" key="12">
    <source>
        <dbReference type="Proteomes" id="UP000001610"/>
    </source>
</evidence>
<dbReference type="SUPFAM" id="SSF53474">
    <property type="entry name" value="alpha/beta-Hydrolases"/>
    <property type="match status" value="1"/>
</dbReference>
<dbReference type="GO" id="GO:0008474">
    <property type="term" value="F:palmitoyl-(protein) hydrolase activity"/>
    <property type="evidence" value="ECO:0007669"/>
    <property type="project" value="UniProtKB-EC"/>
</dbReference>
<organism evidence="11 12">
    <name type="scientific">Cordyceps militaris (strain CM01)</name>
    <name type="common">Caterpillar fungus</name>
    <dbReference type="NCBI Taxonomy" id="983644"/>
    <lineage>
        <taxon>Eukaryota</taxon>
        <taxon>Fungi</taxon>
        <taxon>Dikarya</taxon>
        <taxon>Ascomycota</taxon>
        <taxon>Pezizomycotina</taxon>
        <taxon>Sordariomycetes</taxon>
        <taxon>Hypocreomycetidae</taxon>
        <taxon>Hypocreales</taxon>
        <taxon>Cordycipitaceae</taxon>
        <taxon>Cordyceps</taxon>
    </lineage>
</organism>
<dbReference type="Gene3D" id="3.40.50.1820">
    <property type="entry name" value="alpha/beta hydrolase"/>
    <property type="match status" value="1"/>
</dbReference>
<evidence type="ECO:0000256" key="8">
    <source>
        <dbReference type="ARBA" id="ARBA00031195"/>
    </source>
</evidence>
<proteinExistence type="inferred from homology"/>
<evidence type="ECO:0000259" key="10">
    <source>
        <dbReference type="Pfam" id="PF02230"/>
    </source>
</evidence>
<feature type="domain" description="Phospholipase/carboxylesterase/thioesterase" evidence="10">
    <location>
        <begin position="15"/>
        <end position="236"/>
    </location>
</feature>
<comment type="similarity">
    <text evidence="1">Belongs to the AB hydrolase superfamily. AB hydrolase 2 family.</text>
</comment>
<dbReference type="InParanoid" id="G3JS34"/>
<dbReference type="Pfam" id="PF02230">
    <property type="entry name" value="Abhydrolase_2"/>
    <property type="match status" value="1"/>
</dbReference>
<dbReference type="InterPro" id="IPR029058">
    <property type="entry name" value="AB_hydrolase_fold"/>
</dbReference>
<dbReference type="InterPro" id="IPR003140">
    <property type="entry name" value="PLipase/COase/thioEstase"/>
</dbReference>
<dbReference type="GeneID" id="18170731"/>
<dbReference type="VEuPathDB" id="FungiDB:CCM_08725"/>
<dbReference type="HOGENOM" id="CLU_049413_3_4_1"/>
<dbReference type="OMA" id="WLHWIFP"/>
<gene>
    <name evidence="11" type="ORF">CCM_08725</name>
</gene>
<evidence type="ECO:0000313" key="11">
    <source>
        <dbReference type="EMBL" id="EGX88680.1"/>
    </source>
</evidence>
<dbReference type="GO" id="GO:0006631">
    <property type="term" value="P:fatty acid metabolic process"/>
    <property type="evidence" value="ECO:0007669"/>
    <property type="project" value="UniProtKB-KW"/>
</dbReference>
<evidence type="ECO:0000256" key="5">
    <source>
        <dbReference type="ARBA" id="ARBA00022801"/>
    </source>
</evidence>
<evidence type="ECO:0000256" key="7">
    <source>
        <dbReference type="ARBA" id="ARBA00029392"/>
    </source>
</evidence>
<accession>G3JS34</accession>
<keyword evidence="4" id="KW-0719">Serine esterase</keyword>
<dbReference type="KEGG" id="cmt:CCM_08725"/>
<dbReference type="OrthoDB" id="2418081at2759"/>
<dbReference type="PANTHER" id="PTHR10655">
    <property type="entry name" value="LYSOPHOSPHOLIPASE-RELATED"/>
    <property type="match status" value="1"/>
</dbReference>